<gene>
    <name evidence="1" type="ORF">O6H91_09G068600</name>
</gene>
<name>A0ACC2CQB6_DIPCM</name>
<organism evidence="1 2">
    <name type="scientific">Diphasiastrum complanatum</name>
    <name type="common">Issler's clubmoss</name>
    <name type="synonym">Lycopodium complanatum</name>
    <dbReference type="NCBI Taxonomy" id="34168"/>
    <lineage>
        <taxon>Eukaryota</taxon>
        <taxon>Viridiplantae</taxon>
        <taxon>Streptophyta</taxon>
        <taxon>Embryophyta</taxon>
        <taxon>Tracheophyta</taxon>
        <taxon>Lycopodiopsida</taxon>
        <taxon>Lycopodiales</taxon>
        <taxon>Lycopodiaceae</taxon>
        <taxon>Lycopodioideae</taxon>
        <taxon>Diphasiastrum</taxon>
    </lineage>
</organism>
<reference evidence="2" key="1">
    <citation type="journal article" date="2024" name="Proc. Natl. Acad. Sci. U.S.A.">
        <title>Extraordinary preservation of gene collinearity over three hundred million years revealed in homosporous lycophytes.</title>
        <authorList>
            <person name="Li C."/>
            <person name="Wickell D."/>
            <person name="Kuo L.Y."/>
            <person name="Chen X."/>
            <person name="Nie B."/>
            <person name="Liao X."/>
            <person name="Peng D."/>
            <person name="Ji J."/>
            <person name="Jenkins J."/>
            <person name="Williams M."/>
            <person name="Shu S."/>
            <person name="Plott C."/>
            <person name="Barry K."/>
            <person name="Rajasekar S."/>
            <person name="Grimwood J."/>
            <person name="Han X."/>
            <person name="Sun S."/>
            <person name="Hou Z."/>
            <person name="He W."/>
            <person name="Dai G."/>
            <person name="Sun C."/>
            <person name="Schmutz J."/>
            <person name="Leebens-Mack J.H."/>
            <person name="Li F.W."/>
            <person name="Wang L."/>
        </authorList>
    </citation>
    <scope>NUCLEOTIDE SEQUENCE [LARGE SCALE GENOMIC DNA]</scope>
    <source>
        <strain evidence="2">cv. PW_Plant_1</strain>
    </source>
</reference>
<sequence length="276" mass="29647">MGDFGSWYSAGKRSRRDFEDIDPYRTGYGTSIAGLLDVGIGYGDRSAGVGRKDYESIGASDLARPRLAYDGGGGLSPNLGISTASGLGLRLSGAAGFRTLGGTGIGALDDPALTACLAAYDAGLCGRPPVLGLSAAALKSENVRWTEDILHEDESPTLFVDGLPADCSRREAAHIFRPFMGFKTVRVVHKFVKRLLKEQPDARKLVLGYVDFTDSKCAATAMQALEGYKFDENDPDSSTLKFSFARPLGVEATGSRDRSTVHDRNRSPVRARDSRR</sequence>
<comment type="caution">
    <text evidence="1">The sequence shown here is derived from an EMBL/GenBank/DDBJ whole genome shotgun (WGS) entry which is preliminary data.</text>
</comment>
<evidence type="ECO:0000313" key="2">
    <source>
        <dbReference type="Proteomes" id="UP001162992"/>
    </source>
</evidence>
<dbReference type="EMBL" id="CM055100">
    <property type="protein sequence ID" value="KAJ7544191.1"/>
    <property type="molecule type" value="Genomic_DNA"/>
</dbReference>
<keyword evidence="2" id="KW-1185">Reference proteome</keyword>
<protein>
    <submittedName>
        <fullName evidence="1">Uncharacterized protein</fullName>
    </submittedName>
</protein>
<evidence type="ECO:0000313" key="1">
    <source>
        <dbReference type="EMBL" id="KAJ7544191.1"/>
    </source>
</evidence>
<dbReference type="Proteomes" id="UP001162992">
    <property type="component" value="Chromosome 9"/>
</dbReference>
<proteinExistence type="predicted"/>
<accession>A0ACC2CQB6</accession>